<dbReference type="OrthoDB" id="9786110at2"/>
<reference evidence="4 5" key="1">
    <citation type="submission" date="2015-07" db="EMBL/GenBank/DDBJ databases">
        <title>Genome sequence of Ornatilinea apprima DSM 23815.</title>
        <authorList>
            <person name="Hemp J."/>
            <person name="Ward L.M."/>
            <person name="Pace L.A."/>
            <person name="Fischer W.W."/>
        </authorList>
    </citation>
    <scope>NUCLEOTIDE SEQUENCE [LARGE SCALE GENOMIC DNA]</scope>
    <source>
        <strain evidence="4 5">P3M-1</strain>
    </source>
</reference>
<dbReference type="Gene3D" id="3.40.50.1820">
    <property type="entry name" value="alpha/beta hydrolase"/>
    <property type="match status" value="1"/>
</dbReference>
<gene>
    <name evidence="4" type="ORF">ADN00_13830</name>
</gene>
<dbReference type="PANTHER" id="PTHR11614">
    <property type="entry name" value="PHOSPHOLIPASE-RELATED"/>
    <property type="match status" value="1"/>
</dbReference>
<dbReference type="PRINTS" id="PR00111">
    <property type="entry name" value="ABHYDROLASE"/>
</dbReference>
<dbReference type="InterPro" id="IPR022742">
    <property type="entry name" value="Hydrolase_4"/>
</dbReference>
<protein>
    <recommendedName>
        <fullName evidence="3">Serine aminopeptidase S33 domain-containing protein</fullName>
    </recommendedName>
</protein>
<feature type="active site" description="Charge relay system" evidence="1">
    <location>
        <position position="203"/>
    </location>
</feature>
<dbReference type="PIRSF" id="PIRSF017388">
    <property type="entry name" value="Esterase_lipase"/>
    <property type="match status" value="1"/>
</dbReference>
<dbReference type="InterPro" id="IPR029058">
    <property type="entry name" value="AB_hydrolase_fold"/>
</dbReference>
<accession>A0A0P6WVS5</accession>
<evidence type="ECO:0000313" key="5">
    <source>
        <dbReference type="Proteomes" id="UP000050417"/>
    </source>
</evidence>
<evidence type="ECO:0000256" key="2">
    <source>
        <dbReference type="PIRSR" id="PIRSR017388-2"/>
    </source>
</evidence>
<dbReference type="STRING" id="1134406.ADN00_13830"/>
<evidence type="ECO:0000313" key="4">
    <source>
        <dbReference type="EMBL" id="KPL74367.1"/>
    </source>
</evidence>
<dbReference type="SUPFAM" id="SSF53474">
    <property type="entry name" value="alpha/beta-Hydrolases"/>
    <property type="match status" value="1"/>
</dbReference>
<dbReference type="InterPro" id="IPR012354">
    <property type="entry name" value="Esterase_lipase"/>
</dbReference>
<organism evidence="4 5">
    <name type="scientific">Ornatilinea apprima</name>
    <dbReference type="NCBI Taxonomy" id="1134406"/>
    <lineage>
        <taxon>Bacteria</taxon>
        <taxon>Bacillati</taxon>
        <taxon>Chloroflexota</taxon>
        <taxon>Anaerolineae</taxon>
        <taxon>Anaerolineales</taxon>
        <taxon>Anaerolineaceae</taxon>
        <taxon>Ornatilinea</taxon>
    </lineage>
</organism>
<dbReference type="EMBL" id="LGCL01000032">
    <property type="protein sequence ID" value="KPL74367.1"/>
    <property type="molecule type" value="Genomic_DNA"/>
</dbReference>
<dbReference type="Proteomes" id="UP000050417">
    <property type="component" value="Unassembled WGS sequence"/>
</dbReference>
<proteinExistence type="predicted"/>
<feature type="active site" description="Nucleophile" evidence="1">
    <location>
        <position position="96"/>
    </location>
</feature>
<feature type="binding site" evidence="2">
    <location>
        <position position="97"/>
    </location>
    <ligand>
        <name>substrate</name>
    </ligand>
</feature>
<dbReference type="InterPro" id="IPR000073">
    <property type="entry name" value="AB_hydrolase_1"/>
</dbReference>
<evidence type="ECO:0000259" key="3">
    <source>
        <dbReference type="Pfam" id="PF12146"/>
    </source>
</evidence>
<keyword evidence="5" id="KW-1185">Reference proteome</keyword>
<comment type="caution">
    <text evidence="4">The sequence shown here is derived from an EMBL/GenBank/DDBJ whole genome shotgun (WGS) entry which is preliminary data.</text>
</comment>
<dbReference type="GO" id="GO:0052689">
    <property type="term" value="F:carboxylic ester hydrolase activity"/>
    <property type="evidence" value="ECO:0007669"/>
    <property type="project" value="InterPro"/>
</dbReference>
<dbReference type="RefSeq" id="WP_075063612.1">
    <property type="nucleotide sequence ID" value="NZ_LGCL01000032.1"/>
</dbReference>
<sequence length="263" mass="28988">MPSSYPVPQTQPFLLPGGSTGVILVHGFTSTPKEMSRLGAYLNQQGFTVIAPRLPGHALTIQDMPRTRYQDWYNALEDAYQLLRPHCAQMAIVGVSMGGALSLLFAANHPFDALVTLSAPYDLADSPRLRKILPLLRLLSRVKPFLKKPKGGHWFNPEAGREHYSYRYNPTRSAVELLLMLSEMQAALPRVTAPALLIHSLDDGYVHPANLLPLFALLGSPQKDMRFIQGSSHCVTIDGDRQALYEQIGAFLTARCASTPPAQ</sequence>
<feature type="domain" description="Serine aminopeptidase S33" evidence="3">
    <location>
        <begin position="22"/>
        <end position="238"/>
    </location>
</feature>
<dbReference type="AlphaFoldDB" id="A0A0P6WVS5"/>
<feature type="active site" description="Charge relay system" evidence="1">
    <location>
        <position position="233"/>
    </location>
</feature>
<dbReference type="InterPro" id="IPR051044">
    <property type="entry name" value="MAG_DAG_Lipase"/>
</dbReference>
<feature type="binding site" evidence="2">
    <location>
        <position position="28"/>
    </location>
    <ligand>
        <name>substrate</name>
    </ligand>
</feature>
<evidence type="ECO:0000256" key="1">
    <source>
        <dbReference type="PIRSR" id="PIRSR017388-1"/>
    </source>
</evidence>
<name>A0A0P6WVS5_9CHLR</name>
<dbReference type="Pfam" id="PF12146">
    <property type="entry name" value="Hydrolase_4"/>
    <property type="match status" value="1"/>
</dbReference>